<evidence type="ECO:0000313" key="1">
    <source>
        <dbReference type="EMBL" id="VFD55445.1"/>
    </source>
</evidence>
<organism evidence="1 2">
    <name type="scientific">Clostridioides difficile</name>
    <name type="common">Peptoclostridium difficile</name>
    <dbReference type="NCBI Taxonomy" id="1496"/>
    <lineage>
        <taxon>Bacteria</taxon>
        <taxon>Bacillati</taxon>
        <taxon>Bacillota</taxon>
        <taxon>Clostridia</taxon>
        <taxon>Peptostreptococcales</taxon>
        <taxon>Peptostreptococcaceae</taxon>
        <taxon>Clostridioides</taxon>
    </lineage>
</organism>
<evidence type="ECO:0000313" key="2">
    <source>
        <dbReference type="Proteomes" id="UP000346772"/>
    </source>
</evidence>
<protein>
    <submittedName>
        <fullName evidence="1">Uncharacterized protein</fullName>
    </submittedName>
</protein>
<dbReference type="EMBL" id="CAADAT010000019">
    <property type="protein sequence ID" value="VFD55445.1"/>
    <property type="molecule type" value="Genomic_DNA"/>
</dbReference>
<proteinExistence type="predicted"/>
<dbReference type="Proteomes" id="UP000346772">
    <property type="component" value="Unassembled WGS sequence"/>
</dbReference>
<accession>A0AAX3H2S1</accession>
<comment type="caution">
    <text evidence="1">The sequence shown here is derived from an EMBL/GenBank/DDBJ whole genome shotgun (WGS) entry which is preliminary data.</text>
</comment>
<reference evidence="1 2" key="1">
    <citation type="submission" date="2019-02" db="EMBL/GenBank/DDBJ databases">
        <authorList>
            <consortium name="Pathogen Informatics"/>
        </authorList>
    </citation>
    <scope>NUCLEOTIDE SEQUENCE [LARGE SCALE GENOMIC DNA]</scope>
    <source>
        <strain evidence="1 2">078GUE027</strain>
    </source>
</reference>
<gene>
    <name evidence="1" type="ORF">SAMEA1710456_02953</name>
</gene>
<sequence length="37" mass="4255">MFTISNKKEILLKVLISLFLLKIKAIINISVFYSTIV</sequence>
<name>A0AAX3H2S1_CLODI</name>
<dbReference type="AlphaFoldDB" id="A0AAX3H2S1"/>